<name>A0A2H0R994_UNCKA</name>
<protein>
    <recommendedName>
        <fullName evidence="3">WLM domain-containing protein</fullName>
    </recommendedName>
</protein>
<dbReference type="Proteomes" id="UP000230214">
    <property type="component" value="Unassembled WGS sequence"/>
</dbReference>
<gene>
    <name evidence="1" type="ORF">COV24_04655</name>
</gene>
<dbReference type="EMBL" id="PCXU01000039">
    <property type="protein sequence ID" value="PIR43092.1"/>
    <property type="molecule type" value="Genomic_DNA"/>
</dbReference>
<comment type="caution">
    <text evidence="1">The sequence shown here is derived from an EMBL/GenBank/DDBJ whole genome shotgun (WGS) entry which is preliminary data.</text>
</comment>
<evidence type="ECO:0000313" key="1">
    <source>
        <dbReference type="EMBL" id="PIR43092.1"/>
    </source>
</evidence>
<dbReference type="AlphaFoldDB" id="A0A2H0R994"/>
<accession>A0A2H0R994</accession>
<evidence type="ECO:0000313" key="2">
    <source>
        <dbReference type="Proteomes" id="UP000230214"/>
    </source>
</evidence>
<proteinExistence type="predicted"/>
<evidence type="ECO:0008006" key="3">
    <source>
        <dbReference type="Google" id="ProtNLM"/>
    </source>
</evidence>
<organism evidence="1 2">
    <name type="scientific">candidate division WWE3 bacterium CG10_big_fil_rev_8_21_14_0_10_32_10</name>
    <dbReference type="NCBI Taxonomy" id="1975090"/>
    <lineage>
        <taxon>Bacteria</taxon>
        <taxon>Katanobacteria</taxon>
    </lineage>
</organism>
<sequence>MSKKIYIVLVLFLGLLLIYKLFFYVDIQNSCFIKIYPSFLELSNANIKRAIKILKQGSIEDYNDLCTNVTTINPNLGCGGFDGGCYYQNQHHTIYVSTHQRDVLWSVGVIVHETCHVMQAEQNKPLNETECYTADTRITQKLATY</sequence>
<reference evidence="1 2" key="1">
    <citation type="submission" date="2017-09" db="EMBL/GenBank/DDBJ databases">
        <title>Depth-based differentiation of microbial function through sediment-hosted aquifers and enrichment of novel symbionts in the deep terrestrial subsurface.</title>
        <authorList>
            <person name="Probst A.J."/>
            <person name="Ladd B."/>
            <person name="Jarett J.K."/>
            <person name="Geller-Mcgrath D.E."/>
            <person name="Sieber C.M."/>
            <person name="Emerson J.B."/>
            <person name="Anantharaman K."/>
            <person name="Thomas B.C."/>
            <person name="Malmstrom R."/>
            <person name="Stieglmeier M."/>
            <person name="Klingl A."/>
            <person name="Woyke T."/>
            <person name="Ryan C.M."/>
            <person name="Banfield J.F."/>
        </authorList>
    </citation>
    <scope>NUCLEOTIDE SEQUENCE [LARGE SCALE GENOMIC DNA]</scope>
    <source>
        <strain evidence="1">CG10_big_fil_rev_8_21_14_0_10_32_10</strain>
    </source>
</reference>